<dbReference type="STRING" id="35608.A0A2U1KR32"/>
<dbReference type="AlphaFoldDB" id="A0A2U1KR32"/>
<evidence type="ECO:0000313" key="2">
    <source>
        <dbReference type="Proteomes" id="UP000245207"/>
    </source>
</evidence>
<comment type="caution">
    <text evidence="1">The sequence shown here is derived from an EMBL/GenBank/DDBJ whole genome shotgun (WGS) entry which is preliminary data.</text>
</comment>
<name>A0A2U1KR32_ARTAN</name>
<sequence length="204" mass="23080">MEEGLVVRGRVEIDSRQPFKSVKEAVMLFGEKVLANEVYGHRLKETGALDKEIKQHVTKVAHEDEKTGEKSKHERKIMAYYLKSLTQQLEETKSELNQLKSARGPNSSDYSPIYPEVEEIKCIENPKPTPMKPPVEDKNEPNDENMFELKQADLAKLQSLPPTKVVVEVPKMQEKSASSSFKNKKAKKKTLIPLLSGIFSKSKG</sequence>
<protein>
    <submittedName>
        <fullName evidence="1">Uncharacterized protein</fullName>
    </submittedName>
</protein>
<dbReference type="EMBL" id="PKPP01014834">
    <property type="protein sequence ID" value="PWA39215.1"/>
    <property type="molecule type" value="Genomic_DNA"/>
</dbReference>
<dbReference type="OrthoDB" id="4585693at2759"/>
<organism evidence="1 2">
    <name type="scientific">Artemisia annua</name>
    <name type="common">Sweet wormwood</name>
    <dbReference type="NCBI Taxonomy" id="35608"/>
    <lineage>
        <taxon>Eukaryota</taxon>
        <taxon>Viridiplantae</taxon>
        <taxon>Streptophyta</taxon>
        <taxon>Embryophyta</taxon>
        <taxon>Tracheophyta</taxon>
        <taxon>Spermatophyta</taxon>
        <taxon>Magnoliopsida</taxon>
        <taxon>eudicotyledons</taxon>
        <taxon>Gunneridae</taxon>
        <taxon>Pentapetalae</taxon>
        <taxon>asterids</taxon>
        <taxon>campanulids</taxon>
        <taxon>Asterales</taxon>
        <taxon>Asteraceae</taxon>
        <taxon>Asteroideae</taxon>
        <taxon>Anthemideae</taxon>
        <taxon>Artemisiinae</taxon>
        <taxon>Artemisia</taxon>
    </lineage>
</organism>
<keyword evidence="2" id="KW-1185">Reference proteome</keyword>
<evidence type="ECO:0000313" key="1">
    <source>
        <dbReference type="EMBL" id="PWA39215.1"/>
    </source>
</evidence>
<proteinExistence type="predicted"/>
<gene>
    <name evidence="1" type="ORF">CTI12_AA573950</name>
</gene>
<accession>A0A2U1KR32</accession>
<reference evidence="1 2" key="1">
    <citation type="journal article" date="2018" name="Mol. Plant">
        <title>The genome of Artemisia annua provides insight into the evolution of Asteraceae family and artemisinin biosynthesis.</title>
        <authorList>
            <person name="Shen Q."/>
            <person name="Zhang L."/>
            <person name="Liao Z."/>
            <person name="Wang S."/>
            <person name="Yan T."/>
            <person name="Shi P."/>
            <person name="Liu M."/>
            <person name="Fu X."/>
            <person name="Pan Q."/>
            <person name="Wang Y."/>
            <person name="Lv Z."/>
            <person name="Lu X."/>
            <person name="Zhang F."/>
            <person name="Jiang W."/>
            <person name="Ma Y."/>
            <person name="Chen M."/>
            <person name="Hao X."/>
            <person name="Li L."/>
            <person name="Tang Y."/>
            <person name="Lv G."/>
            <person name="Zhou Y."/>
            <person name="Sun X."/>
            <person name="Brodelius P.E."/>
            <person name="Rose J.K.C."/>
            <person name="Tang K."/>
        </authorList>
    </citation>
    <scope>NUCLEOTIDE SEQUENCE [LARGE SCALE GENOMIC DNA]</scope>
    <source>
        <strain evidence="2">cv. Huhao1</strain>
        <tissue evidence="1">Leaf</tissue>
    </source>
</reference>
<dbReference type="Proteomes" id="UP000245207">
    <property type="component" value="Unassembled WGS sequence"/>
</dbReference>